<reference evidence="7" key="1">
    <citation type="journal article" date="2019" name="Plant J.">
        <title>Chlorella vulgaris genome assembly and annotation reveals the molecular basis for metabolic acclimation to high light conditions.</title>
        <authorList>
            <person name="Cecchin M."/>
            <person name="Marcolungo L."/>
            <person name="Rossato M."/>
            <person name="Girolomoni L."/>
            <person name="Cosentino E."/>
            <person name="Cuine S."/>
            <person name="Li-Beisson Y."/>
            <person name="Delledonne M."/>
            <person name="Ballottari M."/>
        </authorList>
    </citation>
    <scope>NUCLEOTIDE SEQUENCE</scope>
    <source>
        <strain evidence="7">211/11P</strain>
    </source>
</reference>
<dbReference type="PANTHER" id="PTHR43296">
    <property type="entry name" value="PEROXISOMAL 2,4-DIENOYL-COA REDUCTASE"/>
    <property type="match status" value="1"/>
</dbReference>
<dbReference type="CDD" id="cd05369">
    <property type="entry name" value="TER_DECR_SDR_a"/>
    <property type="match status" value="1"/>
</dbReference>
<dbReference type="PRINTS" id="PR00081">
    <property type="entry name" value="GDHRDH"/>
</dbReference>
<dbReference type="OrthoDB" id="1393670at2759"/>
<name>A0A9D4YSM5_CHLVU</name>
<dbReference type="Gene3D" id="3.40.50.720">
    <property type="entry name" value="NAD(P)-binding Rossmann-like Domain"/>
    <property type="match status" value="1"/>
</dbReference>
<evidence type="ECO:0000256" key="1">
    <source>
        <dbReference type="ARBA" id="ARBA00022857"/>
    </source>
</evidence>
<comment type="catalytic activity">
    <reaction evidence="5">
        <text>a (2E,4Z)-dienoyl-CoA + NADPH + H(+) = a 4,5-saturated-(3E)-enoyl-CoA + NADP(+)</text>
        <dbReference type="Rhea" id="RHEA:61892"/>
        <dbReference type="ChEBI" id="CHEBI:15378"/>
        <dbReference type="ChEBI" id="CHEBI:57783"/>
        <dbReference type="ChEBI" id="CHEBI:58349"/>
        <dbReference type="ChEBI" id="CHEBI:85099"/>
        <dbReference type="ChEBI" id="CHEBI:85493"/>
        <dbReference type="EC" id="1.3.1.124"/>
    </reaction>
</comment>
<dbReference type="InterPro" id="IPR057326">
    <property type="entry name" value="KR_dom"/>
</dbReference>
<dbReference type="GO" id="GO:0005777">
    <property type="term" value="C:peroxisome"/>
    <property type="evidence" value="ECO:0007669"/>
    <property type="project" value="TreeGrafter"/>
</dbReference>
<reference evidence="7" key="2">
    <citation type="submission" date="2020-11" db="EMBL/GenBank/DDBJ databases">
        <authorList>
            <person name="Cecchin M."/>
            <person name="Marcolungo L."/>
            <person name="Rossato M."/>
            <person name="Girolomoni L."/>
            <person name="Cosentino E."/>
            <person name="Cuine S."/>
            <person name="Li-Beisson Y."/>
            <person name="Delledonne M."/>
            <person name="Ballottari M."/>
        </authorList>
    </citation>
    <scope>NUCLEOTIDE SEQUENCE</scope>
    <source>
        <strain evidence="7">211/11P</strain>
        <tissue evidence="7">Whole cell</tissue>
    </source>
</reference>
<protein>
    <recommendedName>
        <fullName evidence="3">2,4-dienoyl-CoA reductase [(3E)-enoyl-CoA-producing]</fullName>
        <ecNumber evidence="3">1.3.1.124</ecNumber>
    </recommendedName>
</protein>
<dbReference type="Pfam" id="PF13561">
    <property type="entry name" value="adh_short_C2"/>
    <property type="match status" value="1"/>
</dbReference>
<evidence type="ECO:0000256" key="3">
    <source>
        <dbReference type="ARBA" id="ARBA00026117"/>
    </source>
</evidence>
<dbReference type="EMBL" id="SIDB01000013">
    <property type="protein sequence ID" value="KAI3424239.1"/>
    <property type="molecule type" value="Genomic_DNA"/>
</dbReference>
<evidence type="ECO:0000256" key="4">
    <source>
        <dbReference type="ARBA" id="ARBA00048009"/>
    </source>
</evidence>
<dbReference type="InterPro" id="IPR002347">
    <property type="entry name" value="SDR_fam"/>
</dbReference>
<dbReference type="InterPro" id="IPR036291">
    <property type="entry name" value="NAD(P)-bd_dom_sf"/>
</dbReference>
<gene>
    <name evidence="7" type="ORF">D9Q98_009595</name>
</gene>
<dbReference type="FunFam" id="3.40.50.720:FF:000084">
    <property type="entry name" value="Short-chain dehydrogenase reductase"/>
    <property type="match status" value="1"/>
</dbReference>
<evidence type="ECO:0000259" key="6">
    <source>
        <dbReference type="SMART" id="SM00822"/>
    </source>
</evidence>
<dbReference type="GO" id="GO:0009062">
    <property type="term" value="P:fatty acid catabolic process"/>
    <property type="evidence" value="ECO:0007669"/>
    <property type="project" value="InterPro"/>
</dbReference>
<keyword evidence="1" id="KW-0521">NADP</keyword>
<dbReference type="AlphaFoldDB" id="A0A9D4YSM5"/>
<feature type="domain" description="Ketoreductase" evidence="6">
    <location>
        <begin position="15"/>
        <end position="199"/>
    </location>
</feature>
<evidence type="ECO:0000313" key="7">
    <source>
        <dbReference type="EMBL" id="KAI3424239.1"/>
    </source>
</evidence>
<dbReference type="InterPro" id="IPR045017">
    <property type="entry name" value="DECR2-like"/>
</dbReference>
<dbReference type="EC" id="1.3.1.124" evidence="3"/>
<dbReference type="SUPFAM" id="SSF51735">
    <property type="entry name" value="NAD(P)-binding Rossmann-fold domains"/>
    <property type="match status" value="1"/>
</dbReference>
<proteinExistence type="predicted"/>
<dbReference type="Proteomes" id="UP001055712">
    <property type="component" value="Unassembled WGS sequence"/>
</dbReference>
<evidence type="ECO:0000256" key="5">
    <source>
        <dbReference type="ARBA" id="ARBA00048340"/>
    </source>
</evidence>
<accession>A0A9D4YSM5</accession>
<comment type="catalytic activity">
    <reaction evidence="4">
        <text>a (2E,4E)-dienoyl-CoA + NADPH + H(+) = a 4,5-saturated-(3E)-enoyl-CoA + NADP(+)</text>
        <dbReference type="Rhea" id="RHEA:45912"/>
        <dbReference type="ChEBI" id="CHEBI:15378"/>
        <dbReference type="ChEBI" id="CHEBI:57783"/>
        <dbReference type="ChEBI" id="CHEBI:58349"/>
        <dbReference type="ChEBI" id="CHEBI:85101"/>
        <dbReference type="ChEBI" id="CHEBI:85493"/>
        <dbReference type="EC" id="1.3.1.124"/>
    </reaction>
</comment>
<organism evidence="7 8">
    <name type="scientific">Chlorella vulgaris</name>
    <name type="common">Green alga</name>
    <dbReference type="NCBI Taxonomy" id="3077"/>
    <lineage>
        <taxon>Eukaryota</taxon>
        <taxon>Viridiplantae</taxon>
        <taxon>Chlorophyta</taxon>
        <taxon>core chlorophytes</taxon>
        <taxon>Trebouxiophyceae</taxon>
        <taxon>Chlorellales</taxon>
        <taxon>Chlorellaceae</taxon>
        <taxon>Chlorella clade</taxon>
        <taxon>Chlorella</taxon>
    </lineage>
</organism>
<evidence type="ECO:0000313" key="8">
    <source>
        <dbReference type="Proteomes" id="UP001055712"/>
    </source>
</evidence>
<sequence length="301" mass="31484">MEPQSPFKPDTLRGKTALVTGGGSGIGLEITRQLGLHGAKVVISGRREQVLRDACQTLGGDGITAAFVQGDVRRYEDCERMAGEAVARFGRLDILVNCAAGNFLSPAEQLSSNGFRTVMEIDALGTFNMSRAAFAALKSSGDAIIINISMTLHYGATWWQAHASAAKAAVDSLTRSLGLEWGHYGIRTAGVAPGPIEGTAGMSKLAPGSDAAAAVLQKVNSSIPLGHMGRRWDIAMACLFLCSPAASFVTGHTLVVDGAEWMYKPSLVPRDAVNRISRGVEAQSRAVGLAGASSGSPRSKL</sequence>
<dbReference type="SMART" id="SM00822">
    <property type="entry name" value="PKS_KR"/>
    <property type="match status" value="1"/>
</dbReference>
<comment type="caution">
    <text evidence="7">The sequence shown here is derived from an EMBL/GenBank/DDBJ whole genome shotgun (WGS) entry which is preliminary data.</text>
</comment>
<keyword evidence="8" id="KW-1185">Reference proteome</keyword>
<evidence type="ECO:0000256" key="2">
    <source>
        <dbReference type="ARBA" id="ARBA00023002"/>
    </source>
</evidence>
<dbReference type="GO" id="GO:0008670">
    <property type="term" value="F:2,4-dienoyl-CoA reductase (NADPH) activity"/>
    <property type="evidence" value="ECO:0007669"/>
    <property type="project" value="InterPro"/>
</dbReference>
<keyword evidence="2" id="KW-0560">Oxidoreductase</keyword>
<dbReference type="PANTHER" id="PTHR43296:SF2">
    <property type="entry name" value="PEROXISOMAL 2,4-DIENOYL-COA REDUCTASE [(3E)-ENOYL-COA-PRODUCING]"/>
    <property type="match status" value="1"/>
</dbReference>